<dbReference type="AlphaFoldDB" id="D7DJY9"/>
<dbReference type="eggNOG" id="COG2067">
    <property type="taxonomic scope" value="Bacteria"/>
</dbReference>
<evidence type="ECO:0008006" key="4">
    <source>
        <dbReference type="Google" id="ProtNLM"/>
    </source>
</evidence>
<dbReference type="SUPFAM" id="SSF56935">
    <property type="entry name" value="Porins"/>
    <property type="match status" value="1"/>
</dbReference>
<reference evidence="2 3" key="2">
    <citation type="journal article" date="2011" name="J. Bacteriol.">
        <title>Genomes of three methylotrophs from a single niche uncover genetic and metabolic divergence of Methylophilaceae.</title>
        <authorList>
            <person name="Lapidus A."/>
            <person name="Clum A."/>
            <person name="Labutti K."/>
            <person name="Kaluzhnaya M.G."/>
            <person name="Lim S."/>
            <person name="Beck D.A."/>
            <person name="Glavina Del Rio T."/>
            <person name="Nolan M."/>
            <person name="Mavromatis K."/>
            <person name="Huntemann M."/>
            <person name="Lucas S."/>
            <person name="Lidstrom M.E."/>
            <person name="Ivanova N."/>
            <person name="Chistoserdova L."/>
        </authorList>
    </citation>
    <scope>NUCLEOTIDE SEQUENCE [LARGE SCALE GENOMIC DNA]</scope>
    <source>
        <strain evidence="2 3">301</strain>
    </source>
</reference>
<dbReference type="RefSeq" id="WP_013148662.1">
    <property type="nucleotide sequence ID" value="NC_014207.1"/>
</dbReference>
<dbReference type="HOGENOM" id="CLU_578478_0_0_4"/>
<keyword evidence="3" id="KW-1185">Reference proteome</keyword>
<feature type="signal peptide" evidence="1">
    <location>
        <begin position="1"/>
        <end position="27"/>
    </location>
</feature>
<keyword evidence="1" id="KW-0732">Signal</keyword>
<evidence type="ECO:0000313" key="3">
    <source>
        <dbReference type="Proteomes" id="UP000000383"/>
    </source>
</evidence>
<proteinExistence type="predicted"/>
<reference evidence="3" key="1">
    <citation type="submission" date="2010-05" db="EMBL/GenBank/DDBJ databases">
        <title>Complete sequence of Methylotenera sp. 301.</title>
        <authorList>
            <person name="Lucas S."/>
            <person name="Copeland A."/>
            <person name="Lapidus A."/>
            <person name="Cheng J.-F."/>
            <person name="Bruce D."/>
            <person name="Goodwin L."/>
            <person name="Pitluck S."/>
            <person name="Clum A."/>
            <person name="Land M."/>
            <person name="Hauser L."/>
            <person name="Kyrpides N."/>
            <person name="Ivanova N."/>
            <person name="Chistoservova L."/>
            <person name="Kalyuzhnaya M."/>
            <person name="Woyke T."/>
        </authorList>
    </citation>
    <scope>NUCLEOTIDE SEQUENCE [LARGE SCALE GENOMIC DNA]</scope>
    <source>
        <strain evidence="3">301</strain>
    </source>
</reference>
<dbReference type="OrthoDB" id="5372286at2"/>
<dbReference type="Pfam" id="PF16930">
    <property type="entry name" value="Porin_5"/>
    <property type="match status" value="1"/>
</dbReference>
<evidence type="ECO:0000256" key="1">
    <source>
        <dbReference type="SAM" id="SignalP"/>
    </source>
</evidence>
<dbReference type="KEGG" id="meh:M301_1978"/>
<name>D7DJY9_METV0</name>
<organism evidence="2 3">
    <name type="scientific">Methylotenera versatilis (strain 301)</name>
    <dbReference type="NCBI Taxonomy" id="666681"/>
    <lineage>
        <taxon>Bacteria</taxon>
        <taxon>Pseudomonadati</taxon>
        <taxon>Pseudomonadota</taxon>
        <taxon>Betaproteobacteria</taxon>
        <taxon>Nitrosomonadales</taxon>
        <taxon>Methylophilaceae</taxon>
        <taxon>Methylotenera</taxon>
    </lineage>
</organism>
<protein>
    <recommendedName>
        <fullName evidence="4">Porin</fullName>
    </recommendedName>
</protein>
<feature type="chain" id="PRO_5003094504" description="Porin" evidence="1">
    <location>
        <begin position="28"/>
        <end position="477"/>
    </location>
</feature>
<dbReference type="Proteomes" id="UP000000383">
    <property type="component" value="Chromosome"/>
</dbReference>
<dbReference type="STRING" id="666681.M301_1978"/>
<dbReference type="InterPro" id="IPR032638">
    <property type="entry name" value="Porin_5"/>
</dbReference>
<dbReference type="EMBL" id="CP002056">
    <property type="protein sequence ID" value="ADI30350.1"/>
    <property type="molecule type" value="Genomic_DNA"/>
</dbReference>
<evidence type="ECO:0000313" key="2">
    <source>
        <dbReference type="EMBL" id="ADI30350.1"/>
    </source>
</evidence>
<sequence length="477" mass="51212" precursor="true">MNFKLRNMVAATLAGSVLMSFGTSAMADSTFDLVQALVAKGVLTEEEALPLLKGRENDIQLADKKVKKAAKLGISDAIDNATLYGDIRVRAEHREGSGVAVTNAAEVDSNRDRARYKLTLGVKTTAGDFYTDLALAMGQSGRSDNATFGKNPTAASPAGGLNEKENILVKRAMVGWNATDWLTLEAGRMENPLYTTPMVWDADLTVEGLTEKVKYKLNDADFFLTALQASYRGDRVYTGTGAGSNPTTELFAYQGGARYQFNDHTSAKAGLTYTTINHNVQNAAFKPGLSTDALSGNVGVNDLDTIEVPAEVNYMVNSSIGVRLYGDYVVNTSGSDRFNAAVAATSSADRSKVSAAGNDDTAWLLGFVVGSANDFKSFEGNKMVKGDWQARIWYQDVGAYSVDQNAVDSDIFDSRVNIKGTTFKAQYNVQDNVAINFAYGHATRKNGALATAVGSGNDIGLNLSSFDLVQLDLTYKF</sequence>
<accession>D7DJY9</accession>
<gene>
    <name evidence="2" type="ordered locus">M301_1978</name>
</gene>